<accession>A0ABU1IG73</accession>
<evidence type="ECO:0000313" key="2">
    <source>
        <dbReference type="Proteomes" id="UP001267710"/>
    </source>
</evidence>
<keyword evidence="2" id="KW-1185">Reference proteome</keyword>
<name>A0ABU1IG73_9BURK</name>
<reference evidence="1 2" key="1">
    <citation type="submission" date="2023-08" db="EMBL/GenBank/DDBJ databases">
        <title>Functional and genomic diversity of the sorghum phyllosphere microbiome.</title>
        <authorList>
            <person name="Shade A."/>
        </authorList>
    </citation>
    <scope>NUCLEOTIDE SEQUENCE [LARGE SCALE GENOMIC DNA]</scope>
    <source>
        <strain evidence="1 2">SORGH_AS_0335</strain>
    </source>
</reference>
<evidence type="ECO:0000313" key="1">
    <source>
        <dbReference type="EMBL" id="MDR6216207.1"/>
    </source>
</evidence>
<organism evidence="1 2">
    <name type="scientific">Paracidovorax wautersii</name>
    <dbReference type="NCBI Taxonomy" id="1177982"/>
    <lineage>
        <taxon>Bacteria</taxon>
        <taxon>Pseudomonadati</taxon>
        <taxon>Pseudomonadota</taxon>
        <taxon>Betaproteobacteria</taxon>
        <taxon>Burkholderiales</taxon>
        <taxon>Comamonadaceae</taxon>
        <taxon>Paracidovorax</taxon>
    </lineage>
</organism>
<proteinExistence type="predicted"/>
<protein>
    <submittedName>
        <fullName evidence="1">Uncharacterized protein</fullName>
    </submittedName>
</protein>
<dbReference type="Proteomes" id="UP001267710">
    <property type="component" value="Unassembled WGS sequence"/>
</dbReference>
<sequence length="215" mass="23859">MKYALFFATYEKTIGGWEDLRMADTMESIKAVRLFDADWAQIVDLEKGEMVLSKCRTHPDVRLDDEPWKDSFLGTQPPPEARMPEPWRTTLSWERYAKLWHLGGHHWLKAQIDAATVPVVPEASSADEYLQLLAKMPMPVRAALGEPQEFVWQLQEAGLIEAEIILGEVPETASAVVLAITPKGKAAIEAAAVRGIEGAMTGARARFNNPTGSTD</sequence>
<dbReference type="EMBL" id="JAVIZX010000001">
    <property type="protein sequence ID" value="MDR6216207.1"/>
    <property type="molecule type" value="Genomic_DNA"/>
</dbReference>
<comment type="caution">
    <text evidence="1">The sequence shown here is derived from an EMBL/GenBank/DDBJ whole genome shotgun (WGS) entry which is preliminary data.</text>
</comment>
<dbReference type="RefSeq" id="WP_309831445.1">
    <property type="nucleotide sequence ID" value="NZ_JAVIZX010000001.1"/>
</dbReference>
<gene>
    <name evidence="1" type="ORF">QE399_003896</name>
</gene>